<evidence type="ECO:0000256" key="1">
    <source>
        <dbReference type="SAM" id="MobiDB-lite"/>
    </source>
</evidence>
<organism evidence="2 3">
    <name type="scientific">Iphiclides podalirius</name>
    <name type="common">scarce swallowtail</name>
    <dbReference type="NCBI Taxonomy" id="110791"/>
    <lineage>
        <taxon>Eukaryota</taxon>
        <taxon>Metazoa</taxon>
        <taxon>Ecdysozoa</taxon>
        <taxon>Arthropoda</taxon>
        <taxon>Hexapoda</taxon>
        <taxon>Insecta</taxon>
        <taxon>Pterygota</taxon>
        <taxon>Neoptera</taxon>
        <taxon>Endopterygota</taxon>
        <taxon>Lepidoptera</taxon>
        <taxon>Glossata</taxon>
        <taxon>Ditrysia</taxon>
        <taxon>Papilionoidea</taxon>
        <taxon>Papilionidae</taxon>
        <taxon>Papilioninae</taxon>
        <taxon>Iphiclides</taxon>
    </lineage>
</organism>
<sequence length="81" mass="8922">MRHKRHKAHNPSAAFDMPTAVGSVEESSGTLGRRRHINQIALLYAVSAYWGTRAAPYRHAIRAIVVCRVPFAGAPCAPGWR</sequence>
<name>A0ABN8IJI1_9NEOP</name>
<accession>A0ABN8IJI1</accession>
<evidence type="ECO:0000313" key="3">
    <source>
        <dbReference type="Proteomes" id="UP000837857"/>
    </source>
</evidence>
<proteinExistence type="predicted"/>
<protein>
    <submittedName>
        <fullName evidence="2">Uncharacterized protein</fullName>
    </submittedName>
</protein>
<reference evidence="2" key="1">
    <citation type="submission" date="2022-03" db="EMBL/GenBank/DDBJ databases">
        <authorList>
            <person name="Martin H S."/>
        </authorList>
    </citation>
    <scope>NUCLEOTIDE SEQUENCE</scope>
</reference>
<feature type="region of interest" description="Disordered" evidence="1">
    <location>
        <begin position="1"/>
        <end position="21"/>
    </location>
</feature>
<keyword evidence="3" id="KW-1185">Reference proteome</keyword>
<dbReference type="EMBL" id="OW152836">
    <property type="protein sequence ID" value="CAH2057201.1"/>
    <property type="molecule type" value="Genomic_DNA"/>
</dbReference>
<gene>
    <name evidence="2" type="ORF">IPOD504_LOCUS10071</name>
</gene>
<feature type="non-terminal residue" evidence="2">
    <location>
        <position position="81"/>
    </location>
</feature>
<dbReference type="Proteomes" id="UP000837857">
    <property type="component" value="Chromosome 24"/>
</dbReference>
<evidence type="ECO:0000313" key="2">
    <source>
        <dbReference type="EMBL" id="CAH2057201.1"/>
    </source>
</evidence>